<keyword evidence="2" id="KW-1185">Reference proteome</keyword>
<accession>A0A8C1M1T6</accession>
<reference evidence="1" key="2">
    <citation type="submission" date="2025-09" db="UniProtKB">
        <authorList>
            <consortium name="Ensembl"/>
        </authorList>
    </citation>
    <scope>IDENTIFICATION</scope>
</reference>
<dbReference type="Proteomes" id="UP000694427">
    <property type="component" value="Unplaced"/>
</dbReference>
<name>A0A8C1M1T6_CYPCA</name>
<evidence type="ECO:0000313" key="1">
    <source>
        <dbReference type="Ensembl" id="ENSCCRP00010068293.1"/>
    </source>
</evidence>
<dbReference type="AlphaFoldDB" id="A0A8C1M1T6"/>
<proteinExistence type="predicted"/>
<dbReference type="Ensembl" id="ENSCCRT00010075454.1">
    <property type="protein sequence ID" value="ENSCCRP00010068293.1"/>
    <property type="gene ID" value="ENSCCRG00010029606.1"/>
</dbReference>
<evidence type="ECO:0000313" key="2">
    <source>
        <dbReference type="Proteomes" id="UP000694427"/>
    </source>
</evidence>
<protein>
    <submittedName>
        <fullName evidence="1">Uncharacterized protein</fullName>
    </submittedName>
</protein>
<organism evidence="1 2">
    <name type="scientific">Cyprinus carpio</name>
    <name type="common">Common carp</name>
    <dbReference type="NCBI Taxonomy" id="7962"/>
    <lineage>
        <taxon>Eukaryota</taxon>
        <taxon>Metazoa</taxon>
        <taxon>Chordata</taxon>
        <taxon>Craniata</taxon>
        <taxon>Vertebrata</taxon>
        <taxon>Euteleostomi</taxon>
        <taxon>Actinopterygii</taxon>
        <taxon>Neopterygii</taxon>
        <taxon>Teleostei</taxon>
        <taxon>Ostariophysi</taxon>
        <taxon>Cypriniformes</taxon>
        <taxon>Cyprinidae</taxon>
        <taxon>Cyprininae</taxon>
        <taxon>Cyprinus</taxon>
    </lineage>
</organism>
<reference evidence="1" key="1">
    <citation type="submission" date="2025-08" db="UniProtKB">
        <authorList>
            <consortium name="Ensembl"/>
        </authorList>
    </citation>
    <scope>IDENTIFICATION</scope>
</reference>
<sequence length="93" mass="10901">FIFLYFPTKVMFSYLSDIVLFSNLSSPEYIIKRNIHQVLQRWQRAMTPSLLRDRGTKSIREFSVNYDVSIYFMNLYLTHNSPVDAPNASALAM</sequence>